<protein>
    <submittedName>
        <fullName evidence="1">Uncharacterized protein</fullName>
    </submittedName>
</protein>
<sequence>MDSAPASAAIKGVIDTLRGQLNRLAAEIKADEKGKWEFDLVIGQLETRKADLEKRVAMNNEWAKQYDLKIGPFEETYDNMTRDIGTTYDNAKSGHKKGLKVLQDEFGYHPAFKQGEDPFFAIPFKPM</sequence>
<reference evidence="1 2" key="1">
    <citation type="journal article" date="2023" name="Commun. Biol.">
        <title>Genome analysis of Parmales, the sister group of diatoms, reveals the evolutionary specialization of diatoms from phago-mixotrophs to photoautotrophs.</title>
        <authorList>
            <person name="Ban H."/>
            <person name="Sato S."/>
            <person name="Yoshikawa S."/>
            <person name="Yamada K."/>
            <person name="Nakamura Y."/>
            <person name="Ichinomiya M."/>
            <person name="Sato N."/>
            <person name="Blanc-Mathieu R."/>
            <person name="Endo H."/>
            <person name="Kuwata A."/>
            <person name="Ogata H."/>
        </authorList>
    </citation>
    <scope>NUCLEOTIDE SEQUENCE [LARGE SCALE GENOMIC DNA]</scope>
</reference>
<accession>A0ABQ6N2X4</accession>
<evidence type="ECO:0000313" key="2">
    <source>
        <dbReference type="Proteomes" id="UP001165060"/>
    </source>
</evidence>
<proteinExistence type="predicted"/>
<evidence type="ECO:0000313" key="1">
    <source>
        <dbReference type="EMBL" id="GMI38195.1"/>
    </source>
</evidence>
<dbReference type="EMBL" id="BRYB01003522">
    <property type="protein sequence ID" value="GMI38195.1"/>
    <property type="molecule type" value="Genomic_DNA"/>
</dbReference>
<name>A0ABQ6N2X4_9STRA</name>
<keyword evidence="2" id="KW-1185">Reference proteome</keyword>
<comment type="caution">
    <text evidence="1">The sequence shown here is derived from an EMBL/GenBank/DDBJ whole genome shotgun (WGS) entry which is preliminary data.</text>
</comment>
<dbReference type="Proteomes" id="UP001165060">
    <property type="component" value="Unassembled WGS sequence"/>
</dbReference>
<gene>
    <name evidence="1" type="ORF">TeGR_g15238</name>
</gene>
<organism evidence="1 2">
    <name type="scientific">Tetraparma gracilis</name>
    <dbReference type="NCBI Taxonomy" id="2962635"/>
    <lineage>
        <taxon>Eukaryota</taxon>
        <taxon>Sar</taxon>
        <taxon>Stramenopiles</taxon>
        <taxon>Ochrophyta</taxon>
        <taxon>Bolidophyceae</taxon>
        <taxon>Parmales</taxon>
        <taxon>Triparmaceae</taxon>
        <taxon>Tetraparma</taxon>
    </lineage>
</organism>